<gene>
    <name evidence="1" type="ORF">UFOVP610_6</name>
</gene>
<accession>A0A6J5N4V1</accession>
<sequence>MRFKGFIGPAYTLKSVNVDAQRCVNLYPEINEMNNGKAAEIAWLRSTPGLEKVLEIGTGPIRLVHFDDTPTSTFGPDKRFFVASGSQMFMVTNVLGVWTSTLLGDLQTSTGVIKASSIALGVGIDDTPITAITVFVDGTYSYAFVGEDFGGPPVTGYGYYFSEFSTLGYSSVGGATHVVNIDGYFIYVNGTNRFFVSDLNSLVVDPLSFASSEGSADNIVAAISNTRDLWLFNEKTTEVFVNTGNSDFPFERVQGGFIEKGCVAGYSVAKIDGVVFWLGRDESGEGIVYAAQGLSPQRISTHAIESEISTYANISSSSGYTYQKDGHSFYVLNFDEATWVYDLTTKLWHERAFTSSGVLERHRANNHAFVPEYGIHFVGDYESNKLYKLNEDYYLDDTDYITRLRSSPHVSNELKQIFCKSFQLDIEAGVGLDGTTQGTDPQIMFQYSDDGGHTWSSELTASMGKIGEYKKRAIWRRLGTFRDRVFQVKITDPVKVALIGAELDAEGGSN</sequence>
<reference evidence="1" key="1">
    <citation type="submission" date="2020-04" db="EMBL/GenBank/DDBJ databases">
        <authorList>
            <person name="Chiriac C."/>
            <person name="Salcher M."/>
            <person name="Ghai R."/>
            <person name="Kavagutti S V."/>
        </authorList>
    </citation>
    <scope>NUCLEOTIDE SEQUENCE</scope>
</reference>
<name>A0A6J5N4V1_9CAUD</name>
<proteinExistence type="predicted"/>
<evidence type="ECO:0000313" key="1">
    <source>
        <dbReference type="EMBL" id="CAB4152326.1"/>
    </source>
</evidence>
<protein>
    <submittedName>
        <fullName evidence="1">Bacteriophage P22, Gp10, DNA-stabilising</fullName>
    </submittedName>
</protein>
<dbReference type="EMBL" id="LR796582">
    <property type="protein sequence ID" value="CAB4152326.1"/>
    <property type="molecule type" value="Genomic_DNA"/>
</dbReference>
<organism evidence="1">
    <name type="scientific">uncultured Caudovirales phage</name>
    <dbReference type="NCBI Taxonomy" id="2100421"/>
    <lineage>
        <taxon>Viruses</taxon>
        <taxon>Duplodnaviria</taxon>
        <taxon>Heunggongvirae</taxon>
        <taxon>Uroviricota</taxon>
        <taxon>Caudoviricetes</taxon>
        <taxon>Peduoviridae</taxon>
        <taxon>Maltschvirus</taxon>
        <taxon>Maltschvirus maltsch</taxon>
    </lineage>
</organism>